<dbReference type="Gene3D" id="3.30.40.10">
    <property type="entry name" value="Zinc/RING finger domain, C3HC4 (zinc finger)"/>
    <property type="match status" value="1"/>
</dbReference>
<evidence type="ECO:0000313" key="11">
    <source>
        <dbReference type="EMBL" id="CAI8584387.1"/>
    </source>
</evidence>
<gene>
    <name evidence="11" type="ORF">VFH_U072200</name>
</gene>
<dbReference type="EC" id="2.3.2.27" evidence="2"/>
<keyword evidence="6" id="KW-0833">Ubl conjugation pathway</keyword>
<evidence type="ECO:0000256" key="7">
    <source>
        <dbReference type="ARBA" id="ARBA00022833"/>
    </source>
</evidence>
<evidence type="ECO:0000256" key="3">
    <source>
        <dbReference type="ARBA" id="ARBA00022679"/>
    </source>
</evidence>
<dbReference type="PANTHER" id="PTHR22937">
    <property type="entry name" value="E3 UBIQUITIN-PROTEIN LIGASE RNF165"/>
    <property type="match status" value="1"/>
</dbReference>
<evidence type="ECO:0000256" key="8">
    <source>
        <dbReference type="PROSITE-ProRule" id="PRU00175"/>
    </source>
</evidence>
<sequence>MEGNYRRPIVRKSMLSKRGIDGTEVPKKRTGVVFRETANTRDGQNRSRAGCSSGANPPVQKRSSEAVKILRPSTQSSSSKKEVVGSSRRTSANLVKPLIEPRRTLSSSGLPAEEKGRESTNVIRAGVGKSGAVAVSNLRSQKNFNQRPGLHQRETESIGPVTQAVSSKYGLRNLRCNTLSDVIPSSCSSSNSTFNRRKTTVTKTRSSEGESSSTLKGKKMTASSSERLNSSSRNGRTSSDTRGSRNIPPLRDNSRASVRTEKTVSGYARGRFSNQGNENSKENNGDNSRASAKTERTVSGYAGGRFSNQGNENSKENNGDDSRASVKTEKTVSGYGRGRFSKQGNENSKEKESRDALPISPHSVDLNSSVTEEFCGGMPMSPEEHDTCHSLIIQDGFRRYSMDGISEVLLALERMEQNEELTHEQIDLLETNSILDGLSFCDTHRDMRLDIDDMSYEELLALEERMGTVSTALSEEALSDSLKISVFESTPSDDAADCVDEDNNEIKCCICQEEYVVGDEIGRLQCTHKYHVDCIQEWLRLKNWCPMCKESAALFNSSSSSSH</sequence>
<feature type="compositionally biased region" description="Basic and acidic residues" evidence="9">
    <location>
        <begin position="313"/>
        <end position="330"/>
    </location>
</feature>
<evidence type="ECO:0000256" key="1">
    <source>
        <dbReference type="ARBA" id="ARBA00000900"/>
    </source>
</evidence>
<dbReference type="PANTHER" id="PTHR22937:SF136">
    <property type="entry name" value="RING-TYPE E3 UBIQUITIN TRANSFERASE"/>
    <property type="match status" value="1"/>
</dbReference>
<evidence type="ECO:0000256" key="5">
    <source>
        <dbReference type="ARBA" id="ARBA00022771"/>
    </source>
</evidence>
<evidence type="ECO:0000256" key="4">
    <source>
        <dbReference type="ARBA" id="ARBA00022723"/>
    </source>
</evidence>
<organism evidence="11 12">
    <name type="scientific">Vicia faba</name>
    <name type="common">Broad bean</name>
    <name type="synonym">Faba vulgaris</name>
    <dbReference type="NCBI Taxonomy" id="3906"/>
    <lineage>
        <taxon>Eukaryota</taxon>
        <taxon>Viridiplantae</taxon>
        <taxon>Streptophyta</taxon>
        <taxon>Embryophyta</taxon>
        <taxon>Tracheophyta</taxon>
        <taxon>Spermatophyta</taxon>
        <taxon>Magnoliopsida</taxon>
        <taxon>eudicotyledons</taxon>
        <taxon>Gunneridae</taxon>
        <taxon>Pentapetalae</taxon>
        <taxon>rosids</taxon>
        <taxon>fabids</taxon>
        <taxon>Fabales</taxon>
        <taxon>Fabaceae</taxon>
        <taxon>Papilionoideae</taxon>
        <taxon>50 kb inversion clade</taxon>
        <taxon>NPAAA clade</taxon>
        <taxon>Hologalegina</taxon>
        <taxon>IRL clade</taxon>
        <taxon>Fabeae</taxon>
        <taxon>Vicia</taxon>
    </lineage>
</organism>
<feature type="compositionally biased region" description="Basic and acidic residues" evidence="9">
    <location>
        <begin position="252"/>
        <end position="262"/>
    </location>
</feature>
<dbReference type="AlphaFoldDB" id="A0AAV0YJT9"/>
<comment type="caution">
    <text evidence="11">The sequence shown here is derived from an EMBL/GenBank/DDBJ whole genome shotgun (WGS) entry which is preliminary data.</text>
</comment>
<evidence type="ECO:0000259" key="10">
    <source>
        <dbReference type="PROSITE" id="PS50089"/>
    </source>
</evidence>
<evidence type="ECO:0000256" key="2">
    <source>
        <dbReference type="ARBA" id="ARBA00012483"/>
    </source>
</evidence>
<feature type="domain" description="RING-type" evidence="10">
    <location>
        <begin position="508"/>
        <end position="549"/>
    </location>
</feature>
<evidence type="ECO:0000256" key="6">
    <source>
        <dbReference type="ARBA" id="ARBA00022786"/>
    </source>
</evidence>
<feature type="region of interest" description="Disordered" evidence="9">
    <location>
        <begin position="185"/>
        <end position="365"/>
    </location>
</feature>
<dbReference type="EMBL" id="CATIWC010001710">
    <property type="protein sequence ID" value="CAI8584387.1"/>
    <property type="molecule type" value="Genomic_DNA"/>
</dbReference>
<name>A0AAV0YJT9_VICFA</name>
<dbReference type="GO" id="GO:0008270">
    <property type="term" value="F:zinc ion binding"/>
    <property type="evidence" value="ECO:0007669"/>
    <property type="project" value="UniProtKB-KW"/>
</dbReference>
<keyword evidence="12" id="KW-1185">Reference proteome</keyword>
<evidence type="ECO:0000313" key="12">
    <source>
        <dbReference type="Proteomes" id="UP001157006"/>
    </source>
</evidence>
<feature type="region of interest" description="Disordered" evidence="9">
    <location>
        <begin position="17"/>
        <end position="120"/>
    </location>
</feature>
<feature type="compositionally biased region" description="Basic and acidic residues" evidence="9">
    <location>
        <begin position="18"/>
        <end position="27"/>
    </location>
</feature>
<keyword evidence="3" id="KW-0808">Transferase</keyword>
<dbReference type="Proteomes" id="UP001157006">
    <property type="component" value="Unassembled WGS sequence"/>
</dbReference>
<dbReference type="SMART" id="SM00184">
    <property type="entry name" value="RING"/>
    <property type="match status" value="1"/>
</dbReference>
<dbReference type="InterPro" id="IPR045191">
    <property type="entry name" value="MBR1/2-like"/>
</dbReference>
<dbReference type="FunFam" id="3.30.40.10:FF:000504">
    <property type="entry name" value="E3 ubiquitin-protein ligase arkadia"/>
    <property type="match status" value="1"/>
</dbReference>
<evidence type="ECO:0000256" key="9">
    <source>
        <dbReference type="SAM" id="MobiDB-lite"/>
    </source>
</evidence>
<comment type="catalytic activity">
    <reaction evidence="1">
        <text>S-ubiquitinyl-[E2 ubiquitin-conjugating enzyme]-L-cysteine + [acceptor protein]-L-lysine = [E2 ubiquitin-conjugating enzyme]-L-cysteine + N(6)-ubiquitinyl-[acceptor protein]-L-lysine.</text>
        <dbReference type="EC" id="2.3.2.27"/>
    </reaction>
</comment>
<dbReference type="GO" id="GO:0061630">
    <property type="term" value="F:ubiquitin protein ligase activity"/>
    <property type="evidence" value="ECO:0007669"/>
    <property type="project" value="UniProtKB-EC"/>
</dbReference>
<keyword evidence="7" id="KW-0862">Zinc</keyword>
<dbReference type="SUPFAM" id="SSF57850">
    <property type="entry name" value="RING/U-box"/>
    <property type="match status" value="1"/>
</dbReference>
<proteinExistence type="predicted"/>
<dbReference type="InterPro" id="IPR001841">
    <property type="entry name" value="Znf_RING"/>
</dbReference>
<feature type="compositionally biased region" description="Low complexity" evidence="9">
    <location>
        <begin position="223"/>
        <end position="234"/>
    </location>
</feature>
<keyword evidence="4" id="KW-0479">Metal-binding</keyword>
<accession>A0AAV0YJT9</accession>
<protein>
    <recommendedName>
        <fullName evidence="2">RING-type E3 ubiquitin transferase</fullName>
        <ecNumber evidence="2">2.3.2.27</ecNumber>
    </recommendedName>
</protein>
<dbReference type="InterPro" id="IPR013083">
    <property type="entry name" value="Znf_RING/FYVE/PHD"/>
</dbReference>
<dbReference type="PROSITE" id="PS50089">
    <property type="entry name" value="ZF_RING_2"/>
    <property type="match status" value="1"/>
</dbReference>
<keyword evidence="5 8" id="KW-0863">Zinc-finger</keyword>
<dbReference type="Pfam" id="PF13639">
    <property type="entry name" value="zf-RING_2"/>
    <property type="match status" value="1"/>
</dbReference>
<reference evidence="11 12" key="1">
    <citation type="submission" date="2023-01" db="EMBL/GenBank/DDBJ databases">
        <authorList>
            <person name="Kreplak J."/>
        </authorList>
    </citation>
    <scope>NUCLEOTIDE SEQUENCE [LARGE SCALE GENOMIC DNA]</scope>
</reference>